<reference evidence="2 3" key="1">
    <citation type="submission" date="2019-06" db="EMBL/GenBank/DDBJ databases">
        <title>Sequencing the genomes of 1000 actinobacteria strains.</title>
        <authorList>
            <person name="Klenk H.-P."/>
        </authorList>
    </citation>
    <scope>NUCLEOTIDE SEQUENCE [LARGE SCALE GENOMIC DNA]</scope>
    <source>
        <strain evidence="2 3">DSM 45043</strain>
    </source>
</reference>
<dbReference type="Proteomes" id="UP000316706">
    <property type="component" value="Unassembled WGS sequence"/>
</dbReference>
<organism evidence="2 3">
    <name type="scientific">Actinomadura hallensis</name>
    <dbReference type="NCBI Taxonomy" id="337895"/>
    <lineage>
        <taxon>Bacteria</taxon>
        <taxon>Bacillati</taxon>
        <taxon>Actinomycetota</taxon>
        <taxon>Actinomycetes</taxon>
        <taxon>Streptosporangiales</taxon>
        <taxon>Thermomonosporaceae</taxon>
        <taxon>Actinomadura</taxon>
    </lineage>
</organism>
<feature type="domain" description="Winged helix DNA-binding" evidence="1">
    <location>
        <begin position="26"/>
        <end position="104"/>
    </location>
</feature>
<proteinExistence type="predicted"/>
<dbReference type="EMBL" id="VFPO01000001">
    <property type="protein sequence ID" value="TQM68751.1"/>
    <property type="molecule type" value="Genomic_DNA"/>
</dbReference>
<dbReference type="InterPro" id="IPR011991">
    <property type="entry name" value="ArsR-like_HTH"/>
</dbReference>
<dbReference type="CDD" id="cd00090">
    <property type="entry name" value="HTH_ARSR"/>
    <property type="match status" value="1"/>
</dbReference>
<evidence type="ECO:0000259" key="1">
    <source>
        <dbReference type="Pfam" id="PF13601"/>
    </source>
</evidence>
<dbReference type="GO" id="GO:0003677">
    <property type="term" value="F:DNA binding"/>
    <property type="evidence" value="ECO:0007669"/>
    <property type="project" value="UniProtKB-KW"/>
</dbReference>
<dbReference type="Gene3D" id="1.10.10.10">
    <property type="entry name" value="Winged helix-like DNA-binding domain superfamily/Winged helix DNA-binding domain"/>
    <property type="match status" value="1"/>
</dbReference>
<dbReference type="InterPro" id="IPR027395">
    <property type="entry name" value="WH_DNA-bd_dom"/>
</dbReference>
<keyword evidence="3" id="KW-1185">Reference proteome</keyword>
<dbReference type="PANTHER" id="PTHR37318:SF1">
    <property type="entry name" value="BSL7504 PROTEIN"/>
    <property type="match status" value="1"/>
</dbReference>
<gene>
    <name evidence="2" type="ORF">FHX41_2414</name>
</gene>
<dbReference type="RefSeq" id="WP_141968424.1">
    <property type="nucleotide sequence ID" value="NZ_VFPO01000001.1"/>
</dbReference>
<sequence length="120" mass="13277">MTEASGPPGAPHPTQGLNDTVHHRTRLGIMTVLHEVDRADFGYLRDTLNLTDGNLSRHLRTLDEAGYIEIHKGYHGRRPRTWLSLTPKGSRALAEELAALRELVARLDGVADSTETAEDK</sequence>
<dbReference type="AlphaFoldDB" id="A0A543IDW8"/>
<name>A0A543IDW8_9ACTN</name>
<accession>A0A543IDW8</accession>
<comment type="caution">
    <text evidence="2">The sequence shown here is derived from an EMBL/GenBank/DDBJ whole genome shotgun (WGS) entry which is preliminary data.</text>
</comment>
<dbReference type="SUPFAM" id="SSF46785">
    <property type="entry name" value="Winged helix' DNA-binding domain"/>
    <property type="match status" value="1"/>
</dbReference>
<dbReference type="InterPro" id="IPR036390">
    <property type="entry name" value="WH_DNA-bd_sf"/>
</dbReference>
<evidence type="ECO:0000313" key="3">
    <source>
        <dbReference type="Proteomes" id="UP000316706"/>
    </source>
</evidence>
<keyword evidence="2" id="KW-0238">DNA-binding</keyword>
<dbReference type="PANTHER" id="PTHR37318">
    <property type="entry name" value="BSL7504 PROTEIN"/>
    <property type="match status" value="1"/>
</dbReference>
<protein>
    <submittedName>
        <fullName evidence="2">DNA-binding MarR family transcriptional regulator</fullName>
    </submittedName>
</protein>
<dbReference type="InterPro" id="IPR036388">
    <property type="entry name" value="WH-like_DNA-bd_sf"/>
</dbReference>
<dbReference type="OrthoDB" id="4952043at2"/>
<evidence type="ECO:0000313" key="2">
    <source>
        <dbReference type="EMBL" id="TQM68751.1"/>
    </source>
</evidence>
<dbReference type="Pfam" id="PF13601">
    <property type="entry name" value="HTH_34"/>
    <property type="match status" value="1"/>
</dbReference>